<feature type="transmembrane region" description="Helical" evidence="1">
    <location>
        <begin position="12"/>
        <end position="31"/>
    </location>
</feature>
<dbReference type="AlphaFoldDB" id="A0A382NY10"/>
<keyword evidence="1" id="KW-0812">Transmembrane</keyword>
<reference evidence="2" key="1">
    <citation type="submission" date="2018-05" db="EMBL/GenBank/DDBJ databases">
        <authorList>
            <person name="Lanie J.A."/>
            <person name="Ng W.-L."/>
            <person name="Kazmierczak K.M."/>
            <person name="Andrzejewski T.M."/>
            <person name="Davidsen T.M."/>
            <person name="Wayne K.J."/>
            <person name="Tettelin H."/>
            <person name="Glass J.I."/>
            <person name="Rusch D."/>
            <person name="Podicherti R."/>
            <person name="Tsui H.-C.T."/>
            <person name="Winkler M.E."/>
        </authorList>
    </citation>
    <scope>NUCLEOTIDE SEQUENCE</scope>
</reference>
<organism evidence="2">
    <name type="scientific">marine metagenome</name>
    <dbReference type="NCBI Taxonomy" id="408172"/>
    <lineage>
        <taxon>unclassified sequences</taxon>
        <taxon>metagenomes</taxon>
        <taxon>ecological metagenomes</taxon>
    </lineage>
</organism>
<sequence>MNTILLSNLIKIRWIAIIGQFFAILIVHFLFKINILLLGSLVVVLFSVFVNLFSYFLQKKANKISDKLVFLFLLYDTSQLGIL</sequence>
<evidence type="ECO:0008006" key="3">
    <source>
        <dbReference type="Google" id="ProtNLM"/>
    </source>
</evidence>
<evidence type="ECO:0000313" key="2">
    <source>
        <dbReference type="EMBL" id="SVC66009.1"/>
    </source>
</evidence>
<name>A0A382NY10_9ZZZZ</name>
<keyword evidence="1" id="KW-1133">Transmembrane helix</keyword>
<feature type="non-terminal residue" evidence="2">
    <location>
        <position position="83"/>
    </location>
</feature>
<gene>
    <name evidence="2" type="ORF">METZ01_LOCUS318863</name>
</gene>
<protein>
    <recommendedName>
        <fullName evidence="3">Sensor histidine kinase</fullName>
    </recommendedName>
</protein>
<feature type="transmembrane region" description="Helical" evidence="1">
    <location>
        <begin position="37"/>
        <end position="57"/>
    </location>
</feature>
<proteinExistence type="predicted"/>
<evidence type="ECO:0000256" key="1">
    <source>
        <dbReference type="SAM" id="Phobius"/>
    </source>
</evidence>
<accession>A0A382NY10</accession>
<keyword evidence="1" id="KW-0472">Membrane</keyword>
<dbReference type="EMBL" id="UINC01103545">
    <property type="protein sequence ID" value="SVC66009.1"/>
    <property type="molecule type" value="Genomic_DNA"/>
</dbReference>